<evidence type="ECO:0008006" key="2">
    <source>
        <dbReference type="Google" id="ProtNLM"/>
    </source>
</evidence>
<dbReference type="Pfam" id="PF12322">
    <property type="entry name" value="T4_baseplate"/>
    <property type="match status" value="1"/>
</dbReference>
<evidence type="ECO:0000313" key="1">
    <source>
        <dbReference type="EMBL" id="CAB4129039.1"/>
    </source>
</evidence>
<accession>A0A6J5LBA2</accession>
<protein>
    <recommendedName>
        <fullName evidence="2">Baseplate hub assembly protein, bacteriophage T4-like</fullName>
    </recommendedName>
</protein>
<proteinExistence type="predicted"/>
<dbReference type="EMBL" id="LR796233">
    <property type="protein sequence ID" value="CAB4129039.1"/>
    <property type="molecule type" value="Genomic_DNA"/>
</dbReference>
<gene>
    <name evidence="1" type="ORF">UFOVP112_137</name>
</gene>
<organism evidence="1">
    <name type="scientific">uncultured Caudovirales phage</name>
    <dbReference type="NCBI Taxonomy" id="2100421"/>
    <lineage>
        <taxon>Viruses</taxon>
        <taxon>Duplodnaviria</taxon>
        <taxon>Heunggongvirae</taxon>
        <taxon>Uroviricota</taxon>
        <taxon>Caudoviricetes</taxon>
        <taxon>Peduoviridae</taxon>
        <taxon>Maltschvirus</taxon>
        <taxon>Maltschvirus maltsch</taxon>
    </lineage>
</organism>
<reference evidence="1" key="1">
    <citation type="submission" date="2020-04" db="EMBL/GenBank/DDBJ databases">
        <authorList>
            <person name="Chiriac C."/>
            <person name="Salcher M."/>
            <person name="Ghai R."/>
            <person name="Kavagutti S V."/>
        </authorList>
    </citation>
    <scope>NUCLEOTIDE SEQUENCE</scope>
</reference>
<sequence>MNQISTDISIIYGVSNMTTLSKDNPLAKHFRQPILYIKLPSQGHWYPEGTVELPVTGEIPVFAMTARDEITMKTPDALMNGASTVHVIESCCPNIKNAWKMPLVDLDTILIAIRLATYGKEMEFTTVCPHCGTKVERGLDLGVVLEKIAPVDWSAPVRVDNLEIILKPQSYEDYNKNNLVNFEEQRILQLVQDQDLEPEEKTKQFDTLFQRLIASGINQVSKSIAGIRLEDGTVVENPEFIHEFLDNCDKSVWTAIKDQLDAIAKQNNYTDLDLTCSNEECGKQFVTPFVFEQTNFFE</sequence>
<dbReference type="InterPro" id="IPR024364">
    <property type="entry name" value="Baseplate_phage_T4-like"/>
</dbReference>
<name>A0A6J5LBA2_9CAUD</name>